<reference evidence="2" key="1">
    <citation type="submission" date="2021-12" db="EMBL/GenBank/DDBJ databases">
        <authorList>
            <person name="Zaccaron A."/>
            <person name="Stergiopoulos I."/>
        </authorList>
    </citation>
    <scope>NUCLEOTIDE SEQUENCE</scope>
    <source>
        <strain evidence="2">Race5_Kim</strain>
    </source>
</reference>
<gene>
    <name evidence="2" type="ORF">CLAFUR5_11217</name>
</gene>
<dbReference type="RefSeq" id="XP_047765592.1">
    <property type="nucleotide sequence ID" value="XM_047910365.1"/>
</dbReference>
<dbReference type="GeneID" id="71991095"/>
<keyword evidence="3" id="KW-1185">Reference proteome</keyword>
<name>A0A9Q8PF09_PASFU</name>
<dbReference type="EMBL" id="CP090170">
    <property type="protein sequence ID" value="UJO21226.1"/>
    <property type="molecule type" value="Genomic_DNA"/>
</dbReference>
<evidence type="ECO:0000313" key="3">
    <source>
        <dbReference type="Proteomes" id="UP000756132"/>
    </source>
</evidence>
<evidence type="ECO:0000313" key="2">
    <source>
        <dbReference type="EMBL" id="UJO21226.1"/>
    </source>
</evidence>
<accession>A0A9Q8PF09</accession>
<dbReference type="AlphaFoldDB" id="A0A9Q8PF09"/>
<sequence length="188" mass="19778">MSQPGHDLYWSPSDEAYSSKPAPGKGSAVEEGKIVSLDPDDVMDCEDALAEVNSTPDPGAEAVSELELLPKIPSDGEGTFAVDEVADIEPDELVPDSDNALLGSVAWLPEGRAFELDKLSDPEIGPTVLLSVAARDVEEAPWDAVDIEPGDERPEDVPLVGSESVGCSGLFVDSAPLFGFELTLLELG</sequence>
<proteinExistence type="predicted"/>
<evidence type="ECO:0000256" key="1">
    <source>
        <dbReference type="SAM" id="MobiDB-lite"/>
    </source>
</evidence>
<dbReference type="KEGG" id="ffu:CLAFUR5_11217"/>
<protein>
    <submittedName>
        <fullName evidence="2">Uncharacterized protein</fullName>
    </submittedName>
</protein>
<dbReference type="Proteomes" id="UP000756132">
    <property type="component" value="Chromosome 8"/>
</dbReference>
<reference evidence="2" key="2">
    <citation type="journal article" date="2022" name="Microb. Genom.">
        <title>A chromosome-scale genome assembly of the tomato pathogen Cladosporium fulvum reveals a compartmentalized genome architecture and the presence of a dispensable chromosome.</title>
        <authorList>
            <person name="Zaccaron A.Z."/>
            <person name="Chen L.H."/>
            <person name="Samaras A."/>
            <person name="Stergiopoulos I."/>
        </authorList>
    </citation>
    <scope>NUCLEOTIDE SEQUENCE</scope>
    <source>
        <strain evidence="2">Race5_Kim</strain>
    </source>
</reference>
<feature type="region of interest" description="Disordered" evidence="1">
    <location>
        <begin position="1"/>
        <end position="31"/>
    </location>
</feature>
<organism evidence="2 3">
    <name type="scientific">Passalora fulva</name>
    <name type="common">Tomato leaf mold</name>
    <name type="synonym">Cladosporium fulvum</name>
    <dbReference type="NCBI Taxonomy" id="5499"/>
    <lineage>
        <taxon>Eukaryota</taxon>
        <taxon>Fungi</taxon>
        <taxon>Dikarya</taxon>
        <taxon>Ascomycota</taxon>
        <taxon>Pezizomycotina</taxon>
        <taxon>Dothideomycetes</taxon>
        <taxon>Dothideomycetidae</taxon>
        <taxon>Mycosphaerellales</taxon>
        <taxon>Mycosphaerellaceae</taxon>
        <taxon>Fulvia</taxon>
    </lineage>
</organism>